<dbReference type="EMBL" id="JBAMIC010000012">
    <property type="protein sequence ID" value="KAK7099418.1"/>
    <property type="molecule type" value="Genomic_DNA"/>
</dbReference>
<sequence>MSERRERMEEFAEQMSAVVTYMRTGKHKPGHKKSQQKTTLNQCKTHFLRGDVLFYHGPEEERGEKREVLTSVERIDEIIRLAHSPTTGRHFGVTGTATKISKRYWWKGIYKDVITYVSSCKTCQGSHSQKPKIHQSPPPLKHIDVGEPLELVGMDLIGPFMLTDQRHRYVLALTDYSTKWVDLFPMSTKEVTEVCRAIKKFVTRWGAPKLILSDEGRKFVNEFNKEQVCSTFGICCAAASEYDPQCLDKQTKQTVKTRLDKLVSQRGMSWDNFLDDVAFSLRTQPQASMKCSPFFLMFGRHPRHVSEAADDAETEDAATNAEMILEDAARDAEMRDTAEILGTLQHVSEENIRARVDLLAQDVLYQKVKENHDGGHHNQQEDLKSRGSKGLRSFHTGRKGGAIKPLRAEPYRVRTTSLVNPVSSSSQGQQSGVMTPSQGQQTMVTTPSQGQQNFVIPTQCQQSGVMTPSQCQQNSVMTPLQGQQSGLMTPSQCQQNSVMAPLQGQQSGLMTPSQCQQNSVMNPLQSQQSGVMTPSQCQQNSVMTPSQGQQKVFMTPSHEQPPASSAPKQSTITFLHMEKEQKPYQCGLCFVMFSSNVELYNHMGMHSLTKPYQCGYCKASYDSYQELTVHVQTHTV</sequence>
<evidence type="ECO:0000256" key="1">
    <source>
        <dbReference type="PROSITE-ProRule" id="PRU00042"/>
    </source>
</evidence>
<keyword evidence="1" id="KW-0479">Metal-binding</keyword>
<dbReference type="InterPro" id="IPR052160">
    <property type="entry name" value="Gypsy_RT_Integrase-like"/>
</dbReference>
<dbReference type="FunFam" id="1.10.340.70:FF:000001">
    <property type="entry name" value="Retrovirus-related Pol polyprotein from transposon gypsy-like Protein"/>
    <property type="match status" value="1"/>
</dbReference>
<dbReference type="SUPFAM" id="SSF53098">
    <property type="entry name" value="Ribonuclease H-like"/>
    <property type="match status" value="1"/>
</dbReference>
<dbReference type="SMART" id="SM00355">
    <property type="entry name" value="ZnF_C2H2"/>
    <property type="match status" value="2"/>
</dbReference>
<dbReference type="PROSITE" id="PS00028">
    <property type="entry name" value="ZINC_FINGER_C2H2_1"/>
    <property type="match status" value="2"/>
</dbReference>
<dbReference type="InterPro" id="IPR041588">
    <property type="entry name" value="Integrase_H2C2"/>
</dbReference>
<evidence type="ECO:0000313" key="5">
    <source>
        <dbReference type="EMBL" id="KAK7099418.1"/>
    </source>
</evidence>
<comment type="caution">
    <text evidence="5">The sequence shown here is derived from an EMBL/GenBank/DDBJ whole genome shotgun (WGS) entry which is preliminary data.</text>
</comment>
<dbReference type="InterPro" id="IPR036397">
    <property type="entry name" value="RNaseH_sf"/>
</dbReference>
<keyword evidence="6" id="KW-1185">Reference proteome</keyword>
<keyword evidence="1" id="KW-0863">Zinc-finger</keyword>
<feature type="domain" description="Integrase catalytic" evidence="4">
    <location>
        <begin position="144"/>
        <end position="245"/>
    </location>
</feature>
<dbReference type="AlphaFoldDB" id="A0AAN9B610"/>
<dbReference type="PANTHER" id="PTHR47266">
    <property type="entry name" value="ENDONUCLEASE-RELATED"/>
    <property type="match status" value="1"/>
</dbReference>
<dbReference type="InterPro" id="IPR001584">
    <property type="entry name" value="Integrase_cat-core"/>
</dbReference>
<dbReference type="Proteomes" id="UP001374579">
    <property type="component" value="Unassembled WGS sequence"/>
</dbReference>
<evidence type="ECO:0000313" key="6">
    <source>
        <dbReference type="Proteomes" id="UP001374579"/>
    </source>
</evidence>
<dbReference type="InterPro" id="IPR012337">
    <property type="entry name" value="RNaseH-like_sf"/>
</dbReference>
<dbReference type="GO" id="GO:0015074">
    <property type="term" value="P:DNA integration"/>
    <property type="evidence" value="ECO:0007669"/>
    <property type="project" value="InterPro"/>
</dbReference>
<organism evidence="5 6">
    <name type="scientific">Littorina saxatilis</name>
    <dbReference type="NCBI Taxonomy" id="31220"/>
    <lineage>
        <taxon>Eukaryota</taxon>
        <taxon>Metazoa</taxon>
        <taxon>Spiralia</taxon>
        <taxon>Lophotrochozoa</taxon>
        <taxon>Mollusca</taxon>
        <taxon>Gastropoda</taxon>
        <taxon>Caenogastropoda</taxon>
        <taxon>Littorinimorpha</taxon>
        <taxon>Littorinoidea</taxon>
        <taxon>Littorinidae</taxon>
        <taxon>Littorina</taxon>
    </lineage>
</organism>
<dbReference type="InterPro" id="IPR013087">
    <property type="entry name" value="Znf_C2H2_type"/>
</dbReference>
<reference evidence="5 6" key="1">
    <citation type="submission" date="2024-02" db="EMBL/GenBank/DDBJ databases">
        <title>Chromosome-scale genome assembly of the rough periwinkle Littorina saxatilis.</title>
        <authorList>
            <person name="De Jode A."/>
            <person name="Faria R."/>
            <person name="Formenti G."/>
            <person name="Sims Y."/>
            <person name="Smith T.P."/>
            <person name="Tracey A."/>
            <person name="Wood J.M.D."/>
            <person name="Zagrodzka Z.B."/>
            <person name="Johannesson K."/>
            <person name="Butlin R.K."/>
            <person name="Leder E.H."/>
        </authorList>
    </citation>
    <scope>NUCLEOTIDE SEQUENCE [LARGE SCALE GENOMIC DNA]</scope>
    <source>
        <strain evidence="5">Snail1</strain>
        <tissue evidence="5">Muscle</tissue>
    </source>
</reference>
<evidence type="ECO:0000256" key="2">
    <source>
        <dbReference type="SAM" id="MobiDB-lite"/>
    </source>
</evidence>
<feature type="domain" description="C2H2-type" evidence="3">
    <location>
        <begin position="584"/>
        <end position="611"/>
    </location>
</feature>
<dbReference type="Gene3D" id="1.10.340.70">
    <property type="match status" value="1"/>
</dbReference>
<gene>
    <name evidence="5" type="ORF">V1264_003560</name>
</gene>
<dbReference type="GO" id="GO:0003676">
    <property type="term" value="F:nucleic acid binding"/>
    <property type="evidence" value="ECO:0007669"/>
    <property type="project" value="InterPro"/>
</dbReference>
<dbReference type="Gene3D" id="3.30.160.60">
    <property type="entry name" value="Classic Zinc Finger"/>
    <property type="match status" value="1"/>
</dbReference>
<feature type="compositionally biased region" description="Polar residues" evidence="2">
    <location>
        <begin position="433"/>
        <end position="449"/>
    </location>
</feature>
<keyword evidence="1" id="KW-0862">Zinc</keyword>
<dbReference type="SUPFAM" id="SSF57667">
    <property type="entry name" value="beta-beta-alpha zinc fingers"/>
    <property type="match status" value="1"/>
</dbReference>
<dbReference type="Pfam" id="PF17921">
    <property type="entry name" value="Integrase_H2C2"/>
    <property type="match status" value="1"/>
</dbReference>
<feature type="compositionally biased region" description="Low complexity" evidence="2">
    <location>
        <begin position="423"/>
        <end position="432"/>
    </location>
</feature>
<evidence type="ECO:0000259" key="3">
    <source>
        <dbReference type="PROSITE" id="PS50157"/>
    </source>
</evidence>
<feature type="region of interest" description="Disordered" evidence="2">
    <location>
        <begin position="420"/>
        <end position="449"/>
    </location>
</feature>
<evidence type="ECO:0000259" key="4">
    <source>
        <dbReference type="PROSITE" id="PS50994"/>
    </source>
</evidence>
<dbReference type="Pfam" id="PF13894">
    <property type="entry name" value="zf-C2H2_4"/>
    <property type="match status" value="1"/>
</dbReference>
<proteinExistence type="predicted"/>
<dbReference type="PROSITE" id="PS50994">
    <property type="entry name" value="INTEGRASE"/>
    <property type="match status" value="1"/>
</dbReference>
<dbReference type="GO" id="GO:0008270">
    <property type="term" value="F:zinc ion binding"/>
    <property type="evidence" value="ECO:0007669"/>
    <property type="project" value="UniProtKB-KW"/>
</dbReference>
<name>A0AAN9B610_9CAEN</name>
<dbReference type="InterPro" id="IPR036236">
    <property type="entry name" value="Znf_C2H2_sf"/>
</dbReference>
<feature type="domain" description="C2H2-type" evidence="3">
    <location>
        <begin position="612"/>
        <end position="636"/>
    </location>
</feature>
<protein>
    <submittedName>
        <fullName evidence="5">Uncharacterized protein</fullName>
    </submittedName>
</protein>
<accession>A0AAN9B610</accession>
<dbReference type="Gene3D" id="3.30.420.10">
    <property type="entry name" value="Ribonuclease H-like superfamily/Ribonuclease H"/>
    <property type="match status" value="1"/>
</dbReference>
<dbReference type="PROSITE" id="PS50157">
    <property type="entry name" value="ZINC_FINGER_C2H2_2"/>
    <property type="match status" value="2"/>
</dbReference>